<organism evidence="1 2">
    <name type="scientific">Phaseolus angularis</name>
    <name type="common">Azuki bean</name>
    <name type="synonym">Vigna angularis</name>
    <dbReference type="NCBI Taxonomy" id="3914"/>
    <lineage>
        <taxon>Eukaryota</taxon>
        <taxon>Viridiplantae</taxon>
        <taxon>Streptophyta</taxon>
        <taxon>Embryophyta</taxon>
        <taxon>Tracheophyta</taxon>
        <taxon>Spermatophyta</taxon>
        <taxon>Magnoliopsida</taxon>
        <taxon>eudicotyledons</taxon>
        <taxon>Gunneridae</taxon>
        <taxon>Pentapetalae</taxon>
        <taxon>rosids</taxon>
        <taxon>fabids</taxon>
        <taxon>Fabales</taxon>
        <taxon>Fabaceae</taxon>
        <taxon>Papilionoideae</taxon>
        <taxon>50 kb inversion clade</taxon>
        <taxon>NPAAA clade</taxon>
        <taxon>indigoferoid/millettioid clade</taxon>
        <taxon>Phaseoleae</taxon>
        <taxon>Vigna</taxon>
    </lineage>
</organism>
<evidence type="ECO:0000313" key="1">
    <source>
        <dbReference type="EMBL" id="KOM36507.1"/>
    </source>
</evidence>
<name>A0A0L9U1G9_PHAAN</name>
<protein>
    <submittedName>
        <fullName evidence="1">Uncharacterized protein</fullName>
    </submittedName>
</protein>
<reference evidence="2" key="1">
    <citation type="journal article" date="2015" name="Proc. Natl. Acad. Sci. U.S.A.">
        <title>Genome sequencing of adzuki bean (Vigna angularis) provides insight into high starch and low fat accumulation and domestication.</title>
        <authorList>
            <person name="Yang K."/>
            <person name="Tian Z."/>
            <person name="Chen C."/>
            <person name="Luo L."/>
            <person name="Zhao B."/>
            <person name="Wang Z."/>
            <person name="Yu L."/>
            <person name="Li Y."/>
            <person name="Sun Y."/>
            <person name="Li W."/>
            <person name="Chen Y."/>
            <person name="Li Y."/>
            <person name="Zhang Y."/>
            <person name="Ai D."/>
            <person name="Zhao J."/>
            <person name="Shang C."/>
            <person name="Ma Y."/>
            <person name="Wu B."/>
            <person name="Wang M."/>
            <person name="Gao L."/>
            <person name="Sun D."/>
            <person name="Zhang P."/>
            <person name="Guo F."/>
            <person name="Wang W."/>
            <person name="Li Y."/>
            <person name="Wang J."/>
            <person name="Varshney R.K."/>
            <person name="Wang J."/>
            <person name="Ling H.Q."/>
            <person name="Wan P."/>
        </authorList>
    </citation>
    <scope>NUCLEOTIDE SEQUENCE</scope>
    <source>
        <strain evidence="2">cv. Jingnong 6</strain>
    </source>
</reference>
<sequence>MEQISSLSASQLWPFKLWYLATGREGVSWNSMSLATPLVSQENNTMMLLLSCISGIKTHV</sequence>
<evidence type="ECO:0000313" key="2">
    <source>
        <dbReference type="Proteomes" id="UP000053144"/>
    </source>
</evidence>
<accession>A0A0L9U1G9</accession>
<dbReference type="EMBL" id="CM003372">
    <property type="protein sequence ID" value="KOM36507.1"/>
    <property type="molecule type" value="Genomic_DNA"/>
</dbReference>
<dbReference type="Proteomes" id="UP000053144">
    <property type="component" value="Chromosome 2"/>
</dbReference>
<dbReference type="Gramene" id="KOM36507">
    <property type="protein sequence ID" value="KOM36507"/>
    <property type="gene ID" value="LR48_Vigan02g265700"/>
</dbReference>
<proteinExistence type="predicted"/>
<gene>
    <name evidence="1" type="ORF">LR48_Vigan02g265700</name>
</gene>
<dbReference type="AlphaFoldDB" id="A0A0L9U1G9"/>